<reference evidence="8 9" key="1">
    <citation type="submission" date="2020-01" db="EMBL/GenBank/DDBJ databases">
        <title>Sphingomonas sp. strain CSW-10.</title>
        <authorList>
            <person name="Chen W.-M."/>
        </authorList>
    </citation>
    <scope>NUCLEOTIDE SEQUENCE [LARGE SCALE GENOMIC DNA]</scope>
    <source>
        <strain evidence="8 9">CSW-10</strain>
    </source>
</reference>
<keyword evidence="4" id="KW-0479">Metal-binding</keyword>
<name>A0A6M4AU30_9SPHN</name>
<accession>A0A6M4AU30</accession>
<evidence type="ECO:0000256" key="2">
    <source>
        <dbReference type="ARBA" id="ARBA00011062"/>
    </source>
</evidence>
<keyword evidence="9" id="KW-1185">Reference proteome</keyword>
<dbReference type="Pfam" id="PF01975">
    <property type="entry name" value="SurE"/>
    <property type="match status" value="1"/>
</dbReference>
<dbReference type="KEGG" id="slan:GV829_09065"/>
<dbReference type="SUPFAM" id="SSF64167">
    <property type="entry name" value="SurE-like"/>
    <property type="match status" value="1"/>
</dbReference>
<proteinExistence type="inferred from homology"/>
<dbReference type="GO" id="GO:0008253">
    <property type="term" value="F:5'-nucleotidase activity"/>
    <property type="evidence" value="ECO:0007669"/>
    <property type="project" value="UniProtKB-EC"/>
</dbReference>
<keyword evidence="5" id="KW-0378">Hydrolase</keyword>
<dbReference type="Proteomes" id="UP000503018">
    <property type="component" value="Chromosome"/>
</dbReference>
<dbReference type="PANTHER" id="PTHR30457">
    <property type="entry name" value="5'-NUCLEOTIDASE SURE"/>
    <property type="match status" value="1"/>
</dbReference>
<evidence type="ECO:0000313" key="9">
    <source>
        <dbReference type="Proteomes" id="UP000503018"/>
    </source>
</evidence>
<dbReference type="EMBL" id="CP053015">
    <property type="protein sequence ID" value="QJQ32585.1"/>
    <property type="molecule type" value="Genomic_DNA"/>
</dbReference>
<dbReference type="Gene3D" id="3.40.1210.10">
    <property type="entry name" value="Survival protein SurE-like phosphatase/nucleotidase"/>
    <property type="match status" value="1"/>
</dbReference>
<feature type="domain" description="Survival protein SurE-like phosphatase/nucleotidase" evidence="7">
    <location>
        <begin position="21"/>
        <end position="230"/>
    </location>
</feature>
<sequence>MLMFAGAVALGAAAPAEARNIVLTNDDGLTANVKALYDRLKAEGHDVIVAVPCSQQSGMGGAMRFLRPIAPLTENCANDAAEVGAPGAGPMTRPGLGPDFYYVAGTPVMAMLYGIDVVAQSRWGGPPDIVLSGPNIGQNAGSIVISSGTVSNAQFAMIRDIPAIALSAGEHTASGADLVNPQSVEVATLTVRLLDQLELSSGGGRLLPSGVALNVNFPDQLANARWRMSRIGSYIRYDVRFVTDMRRPNPNGEQEGPAQPGVAIGRSNREPGPGQADNEAAIVESDIAVSVMQLAYDAPEETRQLMGQTLDTLIDN</sequence>
<dbReference type="RefSeq" id="WP_169945992.1">
    <property type="nucleotide sequence ID" value="NZ_CP053015.1"/>
</dbReference>
<dbReference type="AlphaFoldDB" id="A0A6M4AU30"/>
<protein>
    <recommendedName>
        <fullName evidence="3">5'-nucleotidase</fullName>
        <ecNumber evidence="3">3.1.3.5</ecNumber>
    </recommendedName>
</protein>
<comment type="similarity">
    <text evidence="2">Belongs to the SurE nucleotidase family.</text>
</comment>
<evidence type="ECO:0000313" key="8">
    <source>
        <dbReference type="EMBL" id="QJQ32585.1"/>
    </source>
</evidence>
<evidence type="ECO:0000256" key="4">
    <source>
        <dbReference type="ARBA" id="ARBA00022723"/>
    </source>
</evidence>
<dbReference type="PANTHER" id="PTHR30457:SF0">
    <property type="entry name" value="PHOSPHATASE, PUTATIVE (AFU_ORTHOLOGUE AFUA_4G01070)-RELATED"/>
    <property type="match status" value="1"/>
</dbReference>
<evidence type="ECO:0000256" key="5">
    <source>
        <dbReference type="ARBA" id="ARBA00022801"/>
    </source>
</evidence>
<dbReference type="InterPro" id="IPR002828">
    <property type="entry name" value="SurE-like_Pase/nucleotidase"/>
</dbReference>
<dbReference type="EC" id="3.1.3.5" evidence="3"/>
<dbReference type="InterPro" id="IPR030048">
    <property type="entry name" value="SurE"/>
</dbReference>
<organism evidence="8 9">
    <name type="scientific">Sphingomonas lacunae</name>
    <dbReference type="NCBI Taxonomy" id="2698828"/>
    <lineage>
        <taxon>Bacteria</taxon>
        <taxon>Pseudomonadati</taxon>
        <taxon>Pseudomonadota</taxon>
        <taxon>Alphaproteobacteria</taxon>
        <taxon>Sphingomonadales</taxon>
        <taxon>Sphingomonadaceae</taxon>
        <taxon>Sphingomonas</taxon>
    </lineage>
</organism>
<evidence type="ECO:0000256" key="6">
    <source>
        <dbReference type="SAM" id="MobiDB-lite"/>
    </source>
</evidence>
<comment type="catalytic activity">
    <reaction evidence="1">
        <text>a ribonucleoside 5'-phosphate + H2O = a ribonucleoside + phosphate</text>
        <dbReference type="Rhea" id="RHEA:12484"/>
        <dbReference type="ChEBI" id="CHEBI:15377"/>
        <dbReference type="ChEBI" id="CHEBI:18254"/>
        <dbReference type="ChEBI" id="CHEBI:43474"/>
        <dbReference type="ChEBI" id="CHEBI:58043"/>
        <dbReference type="EC" id="3.1.3.5"/>
    </reaction>
</comment>
<dbReference type="GO" id="GO:0046872">
    <property type="term" value="F:metal ion binding"/>
    <property type="evidence" value="ECO:0007669"/>
    <property type="project" value="UniProtKB-KW"/>
</dbReference>
<gene>
    <name evidence="8" type="ORF">GV829_09065</name>
</gene>
<dbReference type="InterPro" id="IPR036523">
    <property type="entry name" value="SurE-like_sf"/>
</dbReference>
<evidence type="ECO:0000256" key="1">
    <source>
        <dbReference type="ARBA" id="ARBA00000815"/>
    </source>
</evidence>
<evidence type="ECO:0000259" key="7">
    <source>
        <dbReference type="Pfam" id="PF01975"/>
    </source>
</evidence>
<feature type="region of interest" description="Disordered" evidence="6">
    <location>
        <begin position="246"/>
        <end position="277"/>
    </location>
</feature>
<evidence type="ECO:0000256" key="3">
    <source>
        <dbReference type="ARBA" id="ARBA00012643"/>
    </source>
</evidence>